<dbReference type="RefSeq" id="WP_204401230.1">
    <property type="nucleotide sequence ID" value="NZ_JAFBEE010000006.1"/>
</dbReference>
<evidence type="ECO:0000313" key="2">
    <source>
        <dbReference type="Proteomes" id="UP001314796"/>
    </source>
</evidence>
<dbReference type="EMBL" id="JAFBEE010000006">
    <property type="protein sequence ID" value="MBM7614735.1"/>
    <property type="molecule type" value="Genomic_DNA"/>
</dbReference>
<evidence type="ECO:0000313" key="1">
    <source>
        <dbReference type="EMBL" id="MBM7614735.1"/>
    </source>
</evidence>
<keyword evidence="1" id="KW-0238">DNA-binding</keyword>
<dbReference type="Proteomes" id="UP001314796">
    <property type="component" value="Unassembled WGS sequence"/>
</dbReference>
<organism evidence="1 2">
    <name type="scientific">Alkaliphilus hydrothermalis</name>
    <dbReference type="NCBI Taxonomy" id="1482730"/>
    <lineage>
        <taxon>Bacteria</taxon>
        <taxon>Bacillati</taxon>
        <taxon>Bacillota</taxon>
        <taxon>Clostridia</taxon>
        <taxon>Peptostreptococcales</taxon>
        <taxon>Natronincolaceae</taxon>
        <taxon>Alkaliphilus</taxon>
    </lineage>
</organism>
<proteinExistence type="predicted"/>
<dbReference type="GO" id="GO:0003677">
    <property type="term" value="F:DNA binding"/>
    <property type="evidence" value="ECO:0007669"/>
    <property type="project" value="UniProtKB-KW"/>
</dbReference>
<protein>
    <submittedName>
        <fullName evidence="1">DNA-binding CsgD family transcriptional regulator</fullName>
    </submittedName>
</protein>
<sequence>MRNHRINNLKDLIKVYGNQKTDQEIAKMLAISLDQVKNERKKIAPNRAK</sequence>
<comment type="caution">
    <text evidence="1">The sequence shown here is derived from an EMBL/GenBank/DDBJ whole genome shotgun (WGS) entry which is preliminary data.</text>
</comment>
<accession>A0ABS2NP70</accession>
<name>A0ABS2NP70_9FIRM</name>
<reference evidence="1 2" key="1">
    <citation type="submission" date="2021-01" db="EMBL/GenBank/DDBJ databases">
        <title>Genomic Encyclopedia of Type Strains, Phase IV (KMG-IV): sequencing the most valuable type-strain genomes for metagenomic binning, comparative biology and taxonomic classification.</title>
        <authorList>
            <person name="Goeker M."/>
        </authorList>
    </citation>
    <scope>NUCLEOTIDE SEQUENCE [LARGE SCALE GENOMIC DNA]</scope>
    <source>
        <strain evidence="1 2">DSM 25890</strain>
    </source>
</reference>
<gene>
    <name evidence="1" type="ORF">JOC73_001249</name>
</gene>
<keyword evidence="2" id="KW-1185">Reference proteome</keyword>